<feature type="compositionally biased region" description="Low complexity" evidence="2">
    <location>
        <begin position="1364"/>
        <end position="1375"/>
    </location>
</feature>
<keyword evidence="1" id="KW-0175">Coiled coil</keyword>
<accession>A0A0L0HR92</accession>
<dbReference type="RefSeq" id="XP_016611438.1">
    <property type="nucleotide sequence ID" value="XM_016749216.1"/>
</dbReference>
<dbReference type="STRING" id="645134.A0A0L0HR92"/>
<sequence>MRKPMRITEPTGQQDCYGRWDARRSSLYLVRLFPSRSSSTFDKPTSAVLLNGLCAGRILLTWTVYTVSIQLDSPAVTGPTKGTAVGAGNKVDGGSRQGVNLAPIIFGVAVGLVVIGAGAGFLMYRRRKRANISPFRERKVGTINKGDSTGPDGNGGDMERGYRAQTEYTNTAGGVLAMPNAEMQMTELDSRMRLPNGGAGLPPPVGPVSDRSMLVAGAGPVAAVRADIPQGSQQGSLERTVLATGNTTVPPIQAFDPPKPINQSQPNAPQRAAPFPLSVDQMGSLERAVLTAASSVAEPLAENPTAPARPALVNSANVITANMAIIPSIPLSVLSSGKKSDTYTLPPQLRQENFEEFERSNVVQNQQKSRDKRPDSGLGGSLERSSILGLVPDVMPTPPPRAQSVRPGTTEPKNAQSSVIPDFGQQQQQQKQVGPMSKNPATNAPRTTTTVSQRSEKSETQKADKPVTAPAAEPNIQKRGPVPILQAPPRKVKKNGQNSASQQPQNPTLTTTPFTPPQGPPPTEELPIPASANVPLSSLDRSLPPHSLPPTASRPPAFEIPPPTRPAPTQPPSQQTSANSNPRKSTAGTLQNGQPKTIKIDDQIMKDASSRVVSVRVSSLPETRIREDEKMLMGRLLKQGEATMTEQSQSSGMPTVPTPSQKDVSTPGSGRTDDAKPVHNPQAALEALLKIELPKRVERRLSSPARKTNKGSVSKVDEPDARAPQDQLGPPGRSDTLTNAPQRDVSALPKSSDPSTSQPTVKPETMQRAIDRFRDIARASAELKNPVPMQRAVDRFKEVQGTLERKRERANQKEATQVTEPVEDNSSNVPVNPSKPLLPSLVPRSDSTSMGSVRPTERSVQISSTLPPAVKAVSGGSLDRPVGGPTPSSVRTVLGPPPSTVPVPPTRNAVPLPPPIRGEPSLERASSVRTIGPSMGSLPALGDVMPPPLARTEGPPASSVRSFPPPPPVAPGPQRVKSELPPPIGSLPPSMGSDLPPPVERNLEPTGPMVRSLQSESSMRTVLPPPIARAPPSTSDLLPPVRATGAMQRALPPPTADLPPPPPSIRPTRPMEGGPADVPPAVQATGSFYKASPPSPNSPPRSASPPQPRASTIVPAAPLRSTLKRSDQKSKVTKSVRFEIPAPNRDSRPISVRQSSLINAQRMRAAFTTNDPRGQRVSSLANQRGPVLNAYAIGRQAAVPRQLGAGRDSVRGSGMVEYDGGANRDSLRTRSVNLSAPPAWIKMRRESNMPSPMLAGPEDTQSLVKEAPKARLAQPEPVRPPTPVKKDESEPQRGPATPVPTFSPEPPSVPSDEMENVSSPIVQVLPPLGRITSTEPSPNVQSKDAFTRGYASSNSVSSEDELESPSSAASELSVSLNHPAPPSPVQELDDAEPVSSEMEQPGLEIPSYSTAEEPEDIPSTMPSTLPTPSQTSSTTSSQASPDARMSFAISETQGSERTSNFFDAFYRPTSSLVSDEYLRGTGLQSNMDMIDGDADDEREDDQVRRGPLVEVELPERIPVVETDHVEAHFNDAEPPFLMNGLAVASEVSASSSMAHDEDNLMRRSEYSQESDMESHVTDMSLTAPDEQDEPEETVIQVVQGDLSTTHSSVLISIIDDENMGYSQAESSFLEDVKAALPFYEEAEMSPPIITVRVGDTEDTDEDEDELNDTQMSSSRSSSPKTVDEEDDTDTASPADLPHAQDTNREDDTDAEIQEQGHTTPPTSVTESANASVNPSFDMLEYDMTLPTSATTDPSSDNSGKNLESNLIDEGLLWVESVKDEDMDILSPEIEFSEQDTDEEDAIASVPDTTSEKQFWAEDQVTQSGDLPRQVPSIEEAQHIEMALPVVQVQRPEIYMETNIAWSDARSASQPTALADHDTDEEPARRVTSTSEQVAEFTETSNEHDAEAWGPSSATVKRTRTLLNMFAKGGKTSNQLSKEAALSQELNEVDTLPVPPTHHHEPDINYALSPIFSLQDGYTGNDMLADNPATSPVDNMPSDTQDYLFQKSFAQIDDGMDTDVESANDSLQSPSPATKHGTDVVERVPSPVADIAVQEAEQAAPVSPLKEQGPTATHPLSPSFSLDGNAQGTLESPSPVPSFHLDEAVDEQDEDVESPLASPIVATGEFNMWPAVDANENQDVQEGVSELDEHAVLVKESVGQDEPVDMPVEKQNVDVNEVRDFQEDADLRVPVEQVLANETVVAPAENIDMAVSKDQPVVTEETVVQNGMEDWPMLVEPTVAENVQAERHDNDLSVHEHQNADVIAEIVPQDILDDVIVPEEQVVPPTVQDHSIDLAVEDSTVDVIEESVVQSDMVDWPLPEEPCMDEIVLSEPHDNHLSVHEHQIAESVAHSDMEEVVPLTVQDHSIDLVVEDSTVDVIEESVVQNDVVNWPLLEEPTMDENVLAEPHDNHLSVHERQIAESVAQASMDDVTELREEVVPLPVQDRSIDLAVEDATVDVTKESAVQTHIVDSTVPKELIVDAQELAQGDMLDSIFLETPFMDDVEEDLVEDDSMDLIVSDETVAETPSMDENENKVTADDVMDGAGEDQVQIVHEQENEEQVKDDVAETFQVSTIETDLLPLPAFERAVDEHTSPENIHEHQSDNSNVPVTVSVAVHNEIPSQPDQDIKEQKERQARPIRVGSKIPLPRRSIDMHTAPTLTLTVPTLPKQEEEDEEEHASSGANHTVEPKSPISSLVVEEPTVSSPPIPLEPNNEITVVDNDTEKTNEIIDTETSTSSPDPTTPATTASSGWGTRMRSYWWGSPKPNDSEPIQQQQQQEHQKQDQQPTPTDSTPSESPLPLTTPSLLKTLETTLTTSQTLRTKPPISTPSAESLIQTLRSHIQAIDKLMREDTEGLMELMEAKVRVRAELEELEDVLGL</sequence>
<feature type="compositionally biased region" description="Basic and acidic residues" evidence="2">
    <location>
        <begin position="692"/>
        <end position="701"/>
    </location>
</feature>
<reference evidence="4 5" key="1">
    <citation type="submission" date="2009-08" db="EMBL/GenBank/DDBJ databases">
        <title>The Genome Sequence of Spizellomyces punctatus strain DAOM BR117.</title>
        <authorList>
            <consortium name="The Broad Institute Genome Sequencing Platform"/>
            <person name="Russ C."/>
            <person name="Cuomo C."/>
            <person name="Shea T."/>
            <person name="Young S.K."/>
            <person name="Zeng Q."/>
            <person name="Koehrsen M."/>
            <person name="Haas B."/>
            <person name="Borodovsky M."/>
            <person name="Guigo R."/>
            <person name="Alvarado L."/>
            <person name="Berlin A."/>
            <person name="Bochicchio J."/>
            <person name="Borenstein D."/>
            <person name="Chapman S."/>
            <person name="Chen Z."/>
            <person name="Engels R."/>
            <person name="Freedman E."/>
            <person name="Gellesch M."/>
            <person name="Goldberg J."/>
            <person name="Griggs A."/>
            <person name="Gujja S."/>
            <person name="Heiman D."/>
            <person name="Hepburn T."/>
            <person name="Howarth C."/>
            <person name="Jen D."/>
            <person name="Larson L."/>
            <person name="Lewis B."/>
            <person name="Mehta T."/>
            <person name="Park D."/>
            <person name="Pearson M."/>
            <person name="Roberts A."/>
            <person name="Saif S."/>
            <person name="Shenoy N."/>
            <person name="Sisk P."/>
            <person name="Stolte C."/>
            <person name="Sykes S."/>
            <person name="Thomson T."/>
            <person name="Walk T."/>
            <person name="White J."/>
            <person name="Yandava C."/>
            <person name="Burger G."/>
            <person name="Gray M.W."/>
            <person name="Holland P.W.H."/>
            <person name="King N."/>
            <person name="Lang F.B.F."/>
            <person name="Roger A.J."/>
            <person name="Ruiz-Trillo I."/>
            <person name="Lander E."/>
            <person name="Nusbaum C."/>
        </authorList>
    </citation>
    <scope>NUCLEOTIDE SEQUENCE [LARGE SCALE GENOMIC DNA]</scope>
    <source>
        <strain evidence="4 5">DAOM BR117</strain>
    </source>
</reference>
<feature type="compositionally biased region" description="Low complexity" evidence="2">
    <location>
        <begin position="2730"/>
        <end position="2748"/>
    </location>
</feature>
<feature type="compositionally biased region" description="Low complexity" evidence="2">
    <location>
        <begin position="572"/>
        <end position="582"/>
    </location>
</feature>
<feature type="compositionally biased region" description="Polar residues" evidence="2">
    <location>
        <begin position="2022"/>
        <end position="2031"/>
    </location>
</feature>
<dbReference type="VEuPathDB" id="FungiDB:SPPG_00887"/>
<feature type="compositionally biased region" description="Acidic residues" evidence="2">
    <location>
        <begin position="1490"/>
        <end position="1500"/>
    </location>
</feature>
<feature type="compositionally biased region" description="Polar residues" evidence="2">
    <location>
        <begin position="813"/>
        <end position="831"/>
    </location>
</feature>
<feature type="region of interest" description="Disordered" evidence="2">
    <location>
        <begin position="1243"/>
        <end position="1454"/>
    </location>
</feature>
<feature type="region of interest" description="Disordered" evidence="2">
    <location>
        <begin position="1647"/>
        <end position="1733"/>
    </location>
</feature>
<feature type="compositionally biased region" description="Polar residues" evidence="2">
    <location>
        <begin position="1668"/>
        <end position="1680"/>
    </location>
</feature>
<dbReference type="Proteomes" id="UP000053201">
    <property type="component" value="Unassembled WGS sequence"/>
</dbReference>
<feature type="region of interest" description="Disordered" evidence="2">
    <location>
        <begin position="2016"/>
        <end position="2038"/>
    </location>
</feature>
<feature type="compositionally biased region" description="Low complexity" evidence="2">
    <location>
        <begin position="1418"/>
        <end position="1441"/>
    </location>
</feature>
<feature type="compositionally biased region" description="Low complexity" evidence="2">
    <location>
        <begin position="610"/>
        <end position="619"/>
    </location>
</feature>
<feature type="compositionally biased region" description="Pro residues" evidence="2">
    <location>
        <begin position="1093"/>
        <end position="1108"/>
    </location>
</feature>
<dbReference type="OMA" id="KAIIHVD"/>
<feature type="compositionally biased region" description="Low complexity" evidence="2">
    <location>
        <begin position="2771"/>
        <end position="2801"/>
    </location>
</feature>
<feature type="compositionally biased region" description="Basic and acidic residues" evidence="2">
    <location>
        <begin position="623"/>
        <end position="632"/>
    </location>
</feature>
<feature type="compositionally biased region" description="Polar residues" evidence="2">
    <location>
        <begin position="1715"/>
        <end position="1733"/>
    </location>
</feature>
<feature type="compositionally biased region" description="Low complexity" evidence="2">
    <location>
        <begin position="439"/>
        <end position="450"/>
    </location>
</feature>
<feature type="coiled-coil region" evidence="1">
    <location>
        <begin position="2829"/>
        <end position="2874"/>
    </location>
</feature>
<feature type="compositionally biased region" description="Basic and acidic residues" evidence="2">
    <location>
        <begin position="454"/>
        <end position="465"/>
    </location>
</feature>
<feature type="compositionally biased region" description="Polar residues" evidence="2">
    <location>
        <begin position="1331"/>
        <end position="1354"/>
    </location>
</feature>
<feature type="region of interest" description="Disordered" evidence="2">
    <location>
        <begin position="1865"/>
        <end position="1891"/>
    </location>
</feature>
<feature type="compositionally biased region" description="Pro residues" evidence="2">
    <location>
        <begin position="514"/>
        <end position="524"/>
    </location>
</feature>
<evidence type="ECO:0000256" key="1">
    <source>
        <dbReference type="SAM" id="Coils"/>
    </source>
</evidence>
<evidence type="ECO:0000256" key="2">
    <source>
        <dbReference type="SAM" id="MobiDB-lite"/>
    </source>
</evidence>
<feature type="compositionally biased region" description="Basic and acidic residues" evidence="2">
    <location>
        <begin position="1554"/>
        <end position="1575"/>
    </location>
</feature>
<dbReference type="GeneID" id="27684588"/>
<feature type="region of interest" description="Disordered" evidence="2">
    <location>
        <begin position="251"/>
        <end position="273"/>
    </location>
</feature>
<keyword evidence="5" id="KW-1185">Reference proteome</keyword>
<organism evidence="4 5">
    <name type="scientific">Spizellomyces punctatus (strain DAOM BR117)</name>
    <dbReference type="NCBI Taxonomy" id="645134"/>
    <lineage>
        <taxon>Eukaryota</taxon>
        <taxon>Fungi</taxon>
        <taxon>Fungi incertae sedis</taxon>
        <taxon>Chytridiomycota</taxon>
        <taxon>Chytridiomycota incertae sedis</taxon>
        <taxon>Chytridiomycetes</taxon>
        <taxon>Spizellomycetales</taxon>
        <taxon>Spizellomycetaceae</taxon>
        <taxon>Spizellomyces</taxon>
    </lineage>
</organism>
<feature type="region of interest" description="Disordered" evidence="2">
    <location>
        <begin position="2617"/>
        <end position="2801"/>
    </location>
</feature>
<feature type="compositionally biased region" description="Pro residues" evidence="2">
    <location>
        <begin position="1051"/>
        <end position="1065"/>
    </location>
</feature>
<feature type="compositionally biased region" description="Low complexity" evidence="2">
    <location>
        <begin position="2654"/>
        <end position="2666"/>
    </location>
</feature>
<feature type="compositionally biased region" description="Pro residues" evidence="2">
    <location>
        <begin position="895"/>
        <end position="917"/>
    </location>
</feature>
<feature type="region of interest" description="Disordered" evidence="2">
    <location>
        <begin position="2056"/>
        <end position="2098"/>
    </location>
</feature>
<proteinExistence type="predicted"/>
<keyword evidence="3" id="KW-0812">Transmembrane</keyword>
<feature type="region of interest" description="Disordered" evidence="2">
    <location>
        <begin position="799"/>
        <end position="1154"/>
    </location>
</feature>
<feature type="compositionally biased region" description="Pro residues" evidence="2">
    <location>
        <begin position="558"/>
        <end position="571"/>
    </location>
</feature>
<feature type="transmembrane region" description="Helical" evidence="3">
    <location>
        <begin position="104"/>
        <end position="124"/>
    </location>
</feature>
<feature type="compositionally biased region" description="Polar residues" evidence="2">
    <location>
        <begin position="2069"/>
        <end position="2091"/>
    </location>
</feature>
<feature type="compositionally biased region" description="Polar residues" evidence="2">
    <location>
        <begin position="583"/>
        <end position="595"/>
    </location>
</feature>
<protein>
    <submittedName>
        <fullName evidence="4">Uncharacterized protein</fullName>
    </submittedName>
</protein>
<evidence type="ECO:0000313" key="5">
    <source>
        <dbReference type="Proteomes" id="UP000053201"/>
    </source>
</evidence>
<feature type="compositionally biased region" description="Low complexity" evidence="2">
    <location>
        <begin position="502"/>
        <end position="513"/>
    </location>
</feature>
<feature type="region of interest" description="Disordered" evidence="2">
    <location>
        <begin position="356"/>
        <end position="773"/>
    </location>
</feature>
<dbReference type="InParanoid" id="A0A0L0HR92"/>
<keyword evidence="3" id="KW-0472">Membrane</keyword>
<feature type="compositionally biased region" description="Acidic residues" evidence="2">
    <location>
        <begin position="1656"/>
        <end position="1667"/>
    </location>
</feature>
<evidence type="ECO:0000313" key="4">
    <source>
        <dbReference type="EMBL" id="KND03399.1"/>
    </source>
</evidence>
<evidence type="ECO:0000256" key="3">
    <source>
        <dbReference type="SAM" id="Phobius"/>
    </source>
</evidence>
<dbReference type="EMBL" id="KQ257451">
    <property type="protein sequence ID" value="KND03399.1"/>
    <property type="molecule type" value="Genomic_DNA"/>
</dbReference>
<dbReference type="OrthoDB" id="2163705at2759"/>
<feature type="compositionally biased region" description="Basic and acidic residues" evidence="2">
    <location>
        <begin position="2624"/>
        <end position="2634"/>
    </location>
</feature>
<feature type="compositionally biased region" description="Basic and acidic residues" evidence="2">
    <location>
        <begin position="598"/>
        <end position="609"/>
    </location>
</feature>
<feature type="compositionally biased region" description="Basic and acidic residues" evidence="2">
    <location>
        <begin position="799"/>
        <end position="812"/>
    </location>
</feature>
<feature type="compositionally biased region" description="Polar residues" evidence="2">
    <location>
        <begin position="642"/>
        <end position="669"/>
    </location>
</feature>
<keyword evidence="3" id="KW-1133">Transmembrane helix</keyword>
<feature type="region of interest" description="Disordered" evidence="2">
    <location>
        <begin position="1550"/>
        <end position="1575"/>
    </location>
</feature>
<feature type="compositionally biased region" description="Pro residues" evidence="2">
    <location>
        <begin position="1297"/>
        <end position="1309"/>
    </location>
</feature>
<gene>
    <name evidence="4" type="ORF">SPPG_00887</name>
</gene>
<feature type="region of interest" description="Disordered" evidence="2">
    <location>
        <begin position="1484"/>
        <end position="1510"/>
    </location>
</feature>
<name>A0A0L0HR92_SPIPD</name>